<dbReference type="NCBIfam" id="TIGR01131">
    <property type="entry name" value="ATP_synt_6_or_A"/>
    <property type="match status" value="1"/>
</dbReference>
<evidence type="ECO:0000313" key="17">
    <source>
        <dbReference type="Proteomes" id="UP000218644"/>
    </source>
</evidence>
<keyword evidence="16" id="KW-1185">Reference proteome</keyword>
<gene>
    <name evidence="12" type="primary">atpB</name>
    <name evidence="15" type="ORF">CK623_10425</name>
    <name evidence="14" type="ORF">CK625_10060</name>
</gene>
<dbReference type="InterPro" id="IPR045082">
    <property type="entry name" value="ATP_syn_F0_a_bact/chloroplast"/>
</dbReference>
<evidence type="ECO:0000256" key="11">
    <source>
        <dbReference type="ARBA" id="ARBA00023310"/>
    </source>
</evidence>
<organism evidence="14 16">
    <name type="scientific">Vandammella animalimorsus</name>
    <dbReference type="NCBI Taxonomy" id="2029117"/>
    <lineage>
        <taxon>Bacteria</taxon>
        <taxon>Pseudomonadati</taxon>
        <taxon>Pseudomonadota</taxon>
        <taxon>Betaproteobacteria</taxon>
        <taxon>Burkholderiales</taxon>
        <taxon>Comamonadaceae</taxon>
        <taxon>Vandammella</taxon>
    </lineage>
</organism>
<comment type="function">
    <text evidence="12 13">Key component of the proton channel; it plays a direct role in the translocation of protons across the membrane.</text>
</comment>
<evidence type="ECO:0000256" key="13">
    <source>
        <dbReference type="RuleBase" id="RU000483"/>
    </source>
</evidence>
<keyword evidence="6 12" id="KW-0812">Transmembrane</keyword>
<keyword evidence="3 12" id="KW-0813">Transport</keyword>
<feature type="transmembrane region" description="Helical" evidence="12">
    <location>
        <begin position="34"/>
        <end position="55"/>
    </location>
</feature>
<dbReference type="EMBL" id="NSJB01000008">
    <property type="protein sequence ID" value="PAT36603.1"/>
    <property type="molecule type" value="Genomic_DNA"/>
</dbReference>
<comment type="caution">
    <text evidence="14">The sequence shown here is derived from an EMBL/GenBank/DDBJ whole genome shotgun (WGS) entry which is preliminary data.</text>
</comment>
<keyword evidence="8 12" id="KW-1133">Transmembrane helix</keyword>
<dbReference type="Proteomes" id="UP000218644">
    <property type="component" value="Unassembled WGS sequence"/>
</dbReference>
<evidence type="ECO:0000256" key="4">
    <source>
        <dbReference type="ARBA" id="ARBA00022475"/>
    </source>
</evidence>
<dbReference type="PANTHER" id="PTHR42823">
    <property type="entry name" value="ATP SYNTHASE SUBUNIT A, CHLOROPLASTIC"/>
    <property type="match status" value="1"/>
</dbReference>
<dbReference type="Pfam" id="PF00119">
    <property type="entry name" value="ATP-synt_A"/>
    <property type="match status" value="1"/>
</dbReference>
<keyword evidence="4 12" id="KW-1003">Cell membrane</keyword>
<dbReference type="GO" id="GO:0046933">
    <property type="term" value="F:proton-transporting ATP synthase activity, rotational mechanism"/>
    <property type="evidence" value="ECO:0007669"/>
    <property type="project" value="UniProtKB-UniRule"/>
</dbReference>
<keyword evidence="5 12" id="KW-0138">CF(0)</keyword>
<dbReference type="RefSeq" id="WP_095540185.1">
    <property type="nucleotide sequence ID" value="NZ_NSJB01000008.1"/>
</dbReference>
<evidence type="ECO:0000256" key="10">
    <source>
        <dbReference type="ARBA" id="ARBA00023136"/>
    </source>
</evidence>
<feature type="transmembrane region" description="Helical" evidence="12">
    <location>
        <begin position="150"/>
        <end position="169"/>
    </location>
</feature>
<comment type="similarity">
    <text evidence="2 12 13">Belongs to the ATPase A chain family.</text>
</comment>
<evidence type="ECO:0000256" key="9">
    <source>
        <dbReference type="ARBA" id="ARBA00023065"/>
    </source>
</evidence>
<name>A0A2A2AFQ5_9BURK</name>
<dbReference type="InterPro" id="IPR023011">
    <property type="entry name" value="ATP_synth_F0_asu_AS"/>
</dbReference>
<proteinExistence type="inferred from homology"/>
<dbReference type="HAMAP" id="MF_01393">
    <property type="entry name" value="ATP_synth_a_bact"/>
    <property type="match status" value="1"/>
</dbReference>
<sequence length="292" mass="31644">MAANAEGQTASEYIVHHLGHWTNLKQGFIVDFSVVNYDSILIALGLGLLGVYVLYRAAKKATSGVPGRFQAAVELLVEMVDGQAKANIHNAESRKFIAPLALTVFVWIFLMNAMDLLPVDLLPHLWAKGYEAAGADPHHAYLRVVPTADLSTTFGLSIAVLLLCLYYSVKIKGWGGWAHELVTAPFGTSKNPIFAVILGVVNFLMQIIEYVSKTVSHGMRLFGNMYAGELVFMLIALMGGYAALSMGGALLGLGHVIAGTIWAVFHILVITLQAFIFMMLALIYLGQAHSAH</sequence>
<dbReference type="GO" id="GO:0045259">
    <property type="term" value="C:proton-transporting ATP synthase complex"/>
    <property type="evidence" value="ECO:0007669"/>
    <property type="project" value="UniProtKB-KW"/>
</dbReference>
<protein>
    <recommendedName>
        <fullName evidence="12 13">ATP synthase subunit a</fullName>
    </recommendedName>
    <alternativeName>
        <fullName evidence="12">ATP synthase F0 sector subunit a</fullName>
    </alternativeName>
    <alternativeName>
        <fullName evidence="12">F-ATPase subunit 6</fullName>
    </alternativeName>
</protein>
<accession>A0A2A2AFQ5</accession>
<evidence type="ECO:0000313" key="15">
    <source>
        <dbReference type="EMBL" id="PAT39394.1"/>
    </source>
</evidence>
<evidence type="ECO:0000256" key="5">
    <source>
        <dbReference type="ARBA" id="ARBA00022547"/>
    </source>
</evidence>
<dbReference type="SUPFAM" id="SSF81336">
    <property type="entry name" value="F1F0 ATP synthase subunit A"/>
    <property type="match status" value="1"/>
</dbReference>
<dbReference type="InterPro" id="IPR035908">
    <property type="entry name" value="F0_ATP_A_sf"/>
</dbReference>
<dbReference type="FunFam" id="1.20.120.220:FF:000002">
    <property type="entry name" value="ATP synthase subunit a"/>
    <property type="match status" value="1"/>
</dbReference>
<dbReference type="GO" id="GO:0042777">
    <property type="term" value="P:proton motive force-driven plasma membrane ATP synthesis"/>
    <property type="evidence" value="ECO:0007669"/>
    <property type="project" value="TreeGrafter"/>
</dbReference>
<dbReference type="Gene3D" id="1.20.120.220">
    <property type="entry name" value="ATP synthase, F0 complex, subunit A"/>
    <property type="match status" value="1"/>
</dbReference>
<evidence type="ECO:0000256" key="7">
    <source>
        <dbReference type="ARBA" id="ARBA00022781"/>
    </source>
</evidence>
<feature type="transmembrane region" description="Helical" evidence="12">
    <location>
        <begin position="96"/>
        <end position="114"/>
    </location>
</feature>
<dbReference type="CDD" id="cd00310">
    <property type="entry name" value="ATP-synt_Fo_a_6"/>
    <property type="match status" value="1"/>
</dbReference>
<feature type="transmembrane region" description="Helical" evidence="12">
    <location>
        <begin position="260"/>
        <end position="285"/>
    </location>
</feature>
<dbReference type="EMBL" id="NSJD01000018">
    <property type="protein sequence ID" value="PAT39394.1"/>
    <property type="molecule type" value="Genomic_DNA"/>
</dbReference>
<evidence type="ECO:0000313" key="14">
    <source>
        <dbReference type="EMBL" id="PAT36603.1"/>
    </source>
</evidence>
<evidence type="ECO:0000256" key="12">
    <source>
        <dbReference type="HAMAP-Rule" id="MF_01393"/>
    </source>
</evidence>
<evidence type="ECO:0000313" key="16">
    <source>
        <dbReference type="Proteomes" id="UP000218054"/>
    </source>
</evidence>
<evidence type="ECO:0000256" key="1">
    <source>
        <dbReference type="ARBA" id="ARBA00004141"/>
    </source>
</evidence>
<feature type="transmembrane region" description="Helical" evidence="12">
    <location>
        <begin position="231"/>
        <end position="253"/>
    </location>
</feature>
<evidence type="ECO:0000256" key="3">
    <source>
        <dbReference type="ARBA" id="ARBA00022448"/>
    </source>
</evidence>
<accession>A0A2A2ANV6</accession>
<dbReference type="GO" id="GO:0005886">
    <property type="term" value="C:plasma membrane"/>
    <property type="evidence" value="ECO:0007669"/>
    <property type="project" value="UniProtKB-SubCell"/>
</dbReference>
<keyword evidence="7 12" id="KW-0375">Hydrogen ion transport</keyword>
<comment type="subcellular location">
    <subcellularLocation>
        <location evidence="12 13">Cell membrane</location>
        <topology evidence="12 13">Multi-pass membrane protein</topology>
    </subcellularLocation>
    <subcellularLocation>
        <location evidence="1">Membrane</location>
        <topology evidence="1">Multi-pass membrane protein</topology>
    </subcellularLocation>
</comment>
<dbReference type="PANTHER" id="PTHR42823:SF3">
    <property type="entry name" value="ATP SYNTHASE SUBUNIT A, CHLOROPLASTIC"/>
    <property type="match status" value="1"/>
</dbReference>
<feature type="transmembrane region" description="Helical" evidence="12">
    <location>
        <begin position="193"/>
        <end position="211"/>
    </location>
</feature>
<keyword evidence="9 12" id="KW-0406">Ion transport</keyword>
<dbReference type="AlphaFoldDB" id="A0A2A2AFQ5"/>
<evidence type="ECO:0000256" key="2">
    <source>
        <dbReference type="ARBA" id="ARBA00006810"/>
    </source>
</evidence>
<evidence type="ECO:0000256" key="6">
    <source>
        <dbReference type="ARBA" id="ARBA00022692"/>
    </source>
</evidence>
<dbReference type="PROSITE" id="PS00449">
    <property type="entry name" value="ATPASE_A"/>
    <property type="match status" value="1"/>
</dbReference>
<keyword evidence="10 12" id="KW-0472">Membrane</keyword>
<dbReference type="NCBIfam" id="NF004477">
    <property type="entry name" value="PRK05815.1-1"/>
    <property type="match status" value="1"/>
</dbReference>
<dbReference type="Proteomes" id="UP000218054">
    <property type="component" value="Unassembled WGS sequence"/>
</dbReference>
<dbReference type="InterPro" id="IPR000568">
    <property type="entry name" value="ATP_synth_F0_asu"/>
</dbReference>
<evidence type="ECO:0000256" key="8">
    <source>
        <dbReference type="ARBA" id="ARBA00022989"/>
    </source>
</evidence>
<keyword evidence="11 12" id="KW-0066">ATP synthesis</keyword>
<reference evidence="16 17" key="1">
    <citation type="submission" date="2017-08" db="EMBL/GenBank/DDBJ databases">
        <title>WGS of Clinical strains of the CDC Group NO-1 linked to zoonotic infections in humans.</title>
        <authorList>
            <person name="Bernier A.-M."/>
            <person name="Bernard K."/>
        </authorList>
    </citation>
    <scope>NUCLEOTIDE SEQUENCE [LARGE SCALE GENOMIC DNA]</scope>
    <source>
        <strain evidence="14 16">NML00-0135</strain>
        <strain evidence="15 17">NML79-0751</strain>
    </source>
</reference>